<organism evidence="2 3">
    <name type="scientific">Lasallia pustulata</name>
    <dbReference type="NCBI Taxonomy" id="136370"/>
    <lineage>
        <taxon>Eukaryota</taxon>
        <taxon>Fungi</taxon>
        <taxon>Dikarya</taxon>
        <taxon>Ascomycota</taxon>
        <taxon>Pezizomycotina</taxon>
        <taxon>Lecanoromycetes</taxon>
        <taxon>OSLEUM clade</taxon>
        <taxon>Umbilicariomycetidae</taxon>
        <taxon>Umbilicariales</taxon>
        <taxon>Umbilicariaceae</taxon>
        <taxon>Lasallia</taxon>
    </lineage>
</organism>
<accession>A0A5M8PZX3</accession>
<sequence>MPHAKNDSMSSQAMTNGDKPQSEFINHLASYPVVSDSINTFKSNPYGQKSIDIADASYNSFVKPVLPYAKGPYGYVKPYVTKADQVASSGLTKVDETFPIVKEDTQKIKSTVFDYALYPFKLAGESKDYVFKTYDSEYKKCGGDGLISGGKAMITTSLVVTSDSLAWLSSFLGQKKEQTKDVAQEKSGQANAYMQEKSGQANSYMQEKAGQAKSVAKDKTGN</sequence>
<dbReference type="AlphaFoldDB" id="A0A5M8PZX3"/>
<feature type="region of interest" description="Disordered" evidence="1">
    <location>
        <begin position="195"/>
        <end position="222"/>
    </location>
</feature>
<dbReference type="Pfam" id="PF17316">
    <property type="entry name" value="Perilipin_2"/>
    <property type="match status" value="1"/>
</dbReference>
<evidence type="ECO:0000256" key="1">
    <source>
        <dbReference type="SAM" id="MobiDB-lite"/>
    </source>
</evidence>
<name>A0A5M8PZX3_9LECA</name>
<evidence type="ECO:0000313" key="2">
    <source>
        <dbReference type="EMBL" id="KAA6414997.1"/>
    </source>
</evidence>
<reference evidence="2 3" key="1">
    <citation type="submission" date="2019-09" db="EMBL/GenBank/DDBJ databases">
        <title>The hologenome of the rock-dwelling lichen Lasallia pustulata.</title>
        <authorList>
            <person name="Greshake Tzovaras B."/>
            <person name="Segers F."/>
            <person name="Bicker A."/>
            <person name="Dal Grande F."/>
            <person name="Otte J."/>
            <person name="Hankeln T."/>
            <person name="Schmitt I."/>
            <person name="Ebersberger I."/>
        </authorList>
    </citation>
    <scope>NUCLEOTIDE SEQUENCE [LARGE SCALE GENOMIC DNA]</scope>
    <source>
        <strain evidence="2">A1-1</strain>
    </source>
</reference>
<protein>
    <submittedName>
        <fullName evidence="2">Uncharacterized protein</fullName>
    </submittedName>
</protein>
<dbReference type="OrthoDB" id="376826at2759"/>
<dbReference type="Proteomes" id="UP000324767">
    <property type="component" value="Unassembled WGS sequence"/>
</dbReference>
<dbReference type="EMBL" id="VXIT01000002">
    <property type="protein sequence ID" value="KAA6414997.1"/>
    <property type="molecule type" value="Genomic_DNA"/>
</dbReference>
<proteinExistence type="predicted"/>
<gene>
    <name evidence="2" type="ORF">FRX48_01748</name>
</gene>
<comment type="caution">
    <text evidence="2">The sequence shown here is derived from an EMBL/GenBank/DDBJ whole genome shotgun (WGS) entry which is preliminary data.</text>
</comment>
<evidence type="ECO:0000313" key="3">
    <source>
        <dbReference type="Proteomes" id="UP000324767"/>
    </source>
</evidence>
<feature type="compositionally biased region" description="Polar residues" evidence="1">
    <location>
        <begin position="195"/>
        <end position="205"/>
    </location>
</feature>